<reference evidence="2" key="1">
    <citation type="submission" date="2019-05" db="EMBL/GenBank/DDBJ databases">
        <authorList>
            <consortium name="Pathogen Informatics"/>
        </authorList>
    </citation>
    <scope>NUCLEOTIDE SEQUENCE [LARGE SCALE GENOMIC DNA]</scope>
    <source>
        <strain evidence="2">NCTC12965</strain>
    </source>
</reference>
<evidence type="ECO:0000313" key="2">
    <source>
        <dbReference type="EMBL" id="VTR38952.1"/>
    </source>
</evidence>
<feature type="domain" description="Molybdenum cofactor sulfurase middle" evidence="1">
    <location>
        <begin position="1"/>
        <end position="82"/>
    </location>
</feature>
<dbReference type="AlphaFoldDB" id="A0A4U9V2D2"/>
<evidence type="ECO:0000259" key="1">
    <source>
        <dbReference type="Pfam" id="PF03476"/>
    </source>
</evidence>
<protein>
    <submittedName>
        <fullName evidence="2">Uncharacterized Fe-S protein</fullName>
    </submittedName>
</protein>
<dbReference type="Pfam" id="PF03476">
    <property type="entry name" value="MOSC_N"/>
    <property type="match status" value="1"/>
</dbReference>
<dbReference type="SUPFAM" id="SSF141673">
    <property type="entry name" value="MOSC N-terminal domain-like"/>
    <property type="match status" value="1"/>
</dbReference>
<name>A0A4U9V2D2_SERFO</name>
<proteinExistence type="predicted"/>
<accession>A0A4U9V2D2</accession>
<organism evidence="2">
    <name type="scientific">Serratia fonticola</name>
    <dbReference type="NCBI Taxonomy" id="47917"/>
    <lineage>
        <taxon>Bacteria</taxon>
        <taxon>Pseudomonadati</taxon>
        <taxon>Pseudomonadota</taxon>
        <taxon>Gammaproteobacteria</taxon>
        <taxon>Enterobacterales</taxon>
        <taxon>Yersiniaceae</taxon>
        <taxon>Serratia</taxon>
    </lineage>
</organism>
<dbReference type="InterPro" id="IPR005303">
    <property type="entry name" value="MOCOS_middle"/>
</dbReference>
<gene>
    <name evidence="2" type="primary">ycbX_2</name>
    <name evidence="2" type="ORF">NCTC12965_04302</name>
</gene>
<sequence length="125" mass="13535">MITLSRLYVHPVKSLRGLQLSHAQVASHGLAFDRSFMITEPDGTFITARQYPQMVLFTPALLADGLFLTAPDGESAAIRFVDFAPRCAADRGVGQPFHRVDRTGGHQQLAKRLFSARGPATLGGA</sequence>
<dbReference type="EMBL" id="CABEEZ010000096">
    <property type="protein sequence ID" value="VTR38952.1"/>
    <property type="molecule type" value="Genomic_DNA"/>
</dbReference>